<sequence length="55" mass="6240">MLSIERNIGAHVAHKYDRILWMKTNPFIPTEGLILKQIMTYISIVLTGNLTTAIV</sequence>
<accession>A0A6C0J7M7</accession>
<protein>
    <submittedName>
        <fullName evidence="1">Uncharacterized protein</fullName>
    </submittedName>
</protein>
<dbReference type="EMBL" id="MN740330">
    <property type="protein sequence ID" value="QHU00880.1"/>
    <property type="molecule type" value="Genomic_DNA"/>
</dbReference>
<dbReference type="AlphaFoldDB" id="A0A6C0J7M7"/>
<evidence type="ECO:0000313" key="1">
    <source>
        <dbReference type="EMBL" id="QHU00880.1"/>
    </source>
</evidence>
<reference evidence="1" key="1">
    <citation type="journal article" date="2020" name="Nature">
        <title>Giant virus diversity and host interactions through global metagenomics.</title>
        <authorList>
            <person name="Schulz F."/>
            <person name="Roux S."/>
            <person name="Paez-Espino D."/>
            <person name="Jungbluth S."/>
            <person name="Walsh D.A."/>
            <person name="Denef V.J."/>
            <person name="McMahon K.D."/>
            <person name="Konstantinidis K.T."/>
            <person name="Eloe-Fadrosh E.A."/>
            <person name="Kyrpides N.C."/>
            <person name="Woyke T."/>
        </authorList>
    </citation>
    <scope>NUCLEOTIDE SEQUENCE</scope>
    <source>
        <strain evidence="1">GVMAG-M-3300025860-20</strain>
    </source>
</reference>
<proteinExistence type="predicted"/>
<name>A0A6C0J7M7_9ZZZZ</name>
<organism evidence="1">
    <name type="scientific">viral metagenome</name>
    <dbReference type="NCBI Taxonomy" id="1070528"/>
    <lineage>
        <taxon>unclassified sequences</taxon>
        <taxon>metagenomes</taxon>
        <taxon>organismal metagenomes</taxon>
    </lineage>
</organism>